<proteinExistence type="predicted"/>
<feature type="domain" description="T-SNARE coiled-coil homology" evidence="3">
    <location>
        <begin position="123"/>
        <end position="185"/>
    </location>
</feature>
<feature type="compositionally biased region" description="Polar residues" evidence="2">
    <location>
        <begin position="220"/>
        <end position="244"/>
    </location>
</feature>
<dbReference type="Gene3D" id="1.20.5.110">
    <property type="match status" value="1"/>
</dbReference>
<evidence type="ECO:0000256" key="2">
    <source>
        <dbReference type="SAM" id="MobiDB-lite"/>
    </source>
</evidence>
<evidence type="ECO:0000259" key="3">
    <source>
        <dbReference type="PROSITE" id="PS50192"/>
    </source>
</evidence>
<name>A0AA88GS73_NAELO</name>
<organism evidence="4 5">
    <name type="scientific">Naegleria lovaniensis</name>
    <name type="common">Amoeba</name>
    <dbReference type="NCBI Taxonomy" id="51637"/>
    <lineage>
        <taxon>Eukaryota</taxon>
        <taxon>Discoba</taxon>
        <taxon>Heterolobosea</taxon>
        <taxon>Tetramitia</taxon>
        <taxon>Eutetramitia</taxon>
        <taxon>Vahlkampfiidae</taxon>
        <taxon>Naegleria</taxon>
    </lineage>
</organism>
<keyword evidence="5" id="KW-1185">Reference proteome</keyword>
<feature type="region of interest" description="Disordered" evidence="2">
    <location>
        <begin position="219"/>
        <end position="244"/>
    </location>
</feature>
<feature type="region of interest" description="Disordered" evidence="2">
    <location>
        <begin position="55"/>
        <end position="93"/>
    </location>
</feature>
<accession>A0AA88GS73</accession>
<evidence type="ECO:0000256" key="1">
    <source>
        <dbReference type="SAM" id="Coils"/>
    </source>
</evidence>
<evidence type="ECO:0000313" key="4">
    <source>
        <dbReference type="EMBL" id="KAG2383607.1"/>
    </source>
</evidence>
<keyword evidence="1" id="KW-0175">Coiled coil</keyword>
<dbReference type="RefSeq" id="XP_044549286.1">
    <property type="nucleotide sequence ID" value="XM_044693899.1"/>
</dbReference>
<gene>
    <name evidence="4" type="ORF">C9374_004278</name>
</gene>
<protein>
    <recommendedName>
        <fullName evidence="3">t-SNARE coiled-coil homology domain-containing protein</fullName>
    </recommendedName>
</protein>
<dbReference type="AlphaFoldDB" id="A0AA88GS73"/>
<dbReference type="SMART" id="SM00397">
    <property type="entry name" value="t_SNARE"/>
    <property type="match status" value="1"/>
</dbReference>
<comment type="caution">
    <text evidence="4">The sequence shown here is derived from an EMBL/GenBank/DDBJ whole genome shotgun (WGS) entry which is preliminary data.</text>
</comment>
<dbReference type="PROSITE" id="PS50192">
    <property type="entry name" value="T_SNARE"/>
    <property type="match status" value="1"/>
</dbReference>
<dbReference type="SUPFAM" id="SSF58038">
    <property type="entry name" value="SNARE fusion complex"/>
    <property type="match status" value="1"/>
</dbReference>
<evidence type="ECO:0000313" key="5">
    <source>
        <dbReference type="Proteomes" id="UP000816034"/>
    </source>
</evidence>
<dbReference type="InterPro" id="IPR000727">
    <property type="entry name" value="T_SNARE_dom"/>
</dbReference>
<sequence>MLSRGAMQDCINRMVRVYEETSGQKLDGGENETDGLTPFDACKFLIAKKIMATRERKYDRDSKKNPKEDSTTSHLLQGADELDNENKNDGGMEGVVLEQNLPDDATKSQLPSIDISQAMLKVQDMQKQIDQGLDVFSKKLDDLHQMSLDIGSELNEQNRLLEQIDKKVEEEVTKLKNLNARVESALDKVGGSNKIMCIICIAIIIVQFVGEPIGKGAITPSPTLPSSSAKPTKNTKPSNAELNNSGKFLSLRTSISPLSLITLDPLQIPTDKKRIGRISSVPEDLVEEHPIIEKPPVVNIQPTKSNIDSELSTDTEDDKANEQIITFDLENDLMTINVVNKTECHLDTNTSSHHQETDNLQIKEMANPPLNEFTSILVNAIDELNTDTRRSQSVTTPDLISNNLNRFLRSESRLSELSINDKNMNATNLSW</sequence>
<feature type="compositionally biased region" description="Basic and acidic residues" evidence="2">
    <location>
        <begin position="55"/>
        <end position="71"/>
    </location>
</feature>
<feature type="coiled-coil region" evidence="1">
    <location>
        <begin position="154"/>
        <end position="188"/>
    </location>
</feature>
<dbReference type="EMBL" id="PYSW02000020">
    <property type="protein sequence ID" value="KAG2383607.1"/>
    <property type="molecule type" value="Genomic_DNA"/>
</dbReference>
<reference evidence="4 5" key="1">
    <citation type="journal article" date="2018" name="BMC Genomics">
        <title>The genome of Naegleria lovaniensis, the basis for a comparative approach to unravel pathogenicity factors of the human pathogenic amoeba N. fowleri.</title>
        <authorList>
            <person name="Liechti N."/>
            <person name="Schurch N."/>
            <person name="Bruggmann R."/>
            <person name="Wittwer M."/>
        </authorList>
    </citation>
    <scope>NUCLEOTIDE SEQUENCE [LARGE SCALE GENOMIC DNA]</scope>
    <source>
        <strain evidence="4 5">ATCC 30569</strain>
    </source>
</reference>
<dbReference type="GeneID" id="68096733"/>
<dbReference type="Proteomes" id="UP000816034">
    <property type="component" value="Unassembled WGS sequence"/>
</dbReference>
<dbReference type="CDD" id="cd15841">
    <property type="entry name" value="SNARE_Qc"/>
    <property type="match status" value="1"/>
</dbReference>